<dbReference type="CDD" id="cd07422">
    <property type="entry name" value="MPP_ApaH"/>
    <property type="match status" value="1"/>
</dbReference>
<dbReference type="Pfam" id="PF00149">
    <property type="entry name" value="Metallophos"/>
    <property type="match status" value="1"/>
</dbReference>
<evidence type="ECO:0000256" key="3">
    <source>
        <dbReference type="ARBA" id="ARBA00012506"/>
    </source>
</evidence>
<dbReference type="Gene3D" id="3.60.21.10">
    <property type="match status" value="1"/>
</dbReference>
<dbReference type="PANTHER" id="PTHR40942">
    <property type="match status" value="1"/>
</dbReference>
<evidence type="ECO:0000256" key="7">
    <source>
        <dbReference type="ARBA" id="ARBA00033210"/>
    </source>
</evidence>
<organism evidence="10 11">
    <name type="scientific">Piscirickettsia salmonis</name>
    <dbReference type="NCBI Taxonomy" id="1238"/>
    <lineage>
        <taxon>Bacteria</taxon>
        <taxon>Pseudomonadati</taxon>
        <taxon>Pseudomonadota</taxon>
        <taxon>Gammaproteobacteria</taxon>
        <taxon>Thiotrichales</taxon>
        <taxon>Piscirickettsiaceae</taxon>
        <taxon>Piscirickettsia</taxon>
    </lineage>
</organism>
<evidence type="ECO:0000256" key="2">
    <source>
        <dbReference type="ARBA" id="ARBA00005419"/>
    </source>
</evidence>
<dbReference type="InterPro" id="IPR004843">
    <property type="entry name" value="Calcineurin-like_PHP"/>
</dbReference>
<keyword evidence="4 10" id="KW-0378">Hydrolase</keyword>
<dbReference type="Proteomes" id="UP000029558">
    <property type="component" value="Chromosome"/>
</dbReference>
<comment type="similarity">
    <text evidence="2">Belongs to the Ap4A hydrolase family.</text>
</comment>
<dbReference type="RefSeq" id="WP_017376321.1">
    <property type="nucleotide sequence ID" value="NZ_CP012508.1"/>
</dbReference>
<dbReference type="InterPro" id="IPR004617">
    <property type="entry name" value="ApaH"/>
</dbReference>
<evidence type="ECO:0000256" key="1">
    <source>
        <dbReference type="ARBA" id="ARBA00003413"/>
    </source>
</evidence>
<evidence type="ECO:0000313" key="11">
    <source>
        <dbReference type="Proteomes" id="UP000029558"/>
    </source>
</evidence>
<dbReference type="EC" id="3.6.1.41" evidence="3"/>
<dbReference type="InterPro" id="IPR029052">
    <property type="entry name" value="Metallo-depent_PP-like"/>
</dbReference>
<dbReference type="EMBL" id="CP012508">
    <property type="protein sequence ID" value="ALB23641.1"/>
    <property type="molecule type" value="Genomic_DNA"/>
</dbReference>
<dbReference type="SUPFAM" id="SSF56300">
    <property type="entry name" value="Metallo-dependent phosphatases"/>
    <property type="match status" value="1"/>
</dbReference>
<name>A0A1L6TE29_PISSA</name>
<accession>A0A1L6TE29</accession>
<protein>
    <recommendedName>
        <fullName evidence="3">bis(5'-nucleosyl)-tetraphosphatase (symmetrical)</fullName>
        <ecNumber evidence="3">3.6.1.41</ecNumber>
    </recommendedName>
    <alternativeName>
        <fullName evidence="6">Ap4A hydrolase</fullName>
    </alternativeName>
    <alternativeName>
        <fullName evidence="5">Diadenosine 5',5'''-P1,P4-tetraphosphate pyrophosphohydrolase</fullName>
    </alternativeName>
    <alternativeName>
        <fullName evidence="7">Diadenosine tetraphosphatase</fullName>
    </alternativeName>
</protein>
<dbReference type="NCBIfam" id="TIGR00668">
    <property type="entry name" value="apaH"/>
    <property type="match status" value="1"/>
</dbReference>
<dbReference type="PANTHER" id="PTHR40942:SF4">
    <property type="entry name" value="CYTOCHROME C5"/>
    <property type="match status" value="1"/>
</dbReference>
<dbReference type="OrthoDB" id="9807890at2"/>
<comment type="function">
    <text evidence="1">Hydrolyzes diadenosine 5',5'''-P1,P4-tetraphosphate to yield ADP.</text>
</comment>
<gene>
    <name evidence="10" type="ORF">KU39_2463</name>
</gene>
<comment type="catalytic activity">
    <reaction evidence="8">
        <text>P(1),P(4)-bis(5'-adenosyl) tetraphosphate + H2O = 2 ADP + 2 H(+)</text>
        <dbReference type="Rhea" id="RHEA:24252"/>
        <dbReference type="ChEBI" id="CHEBI:15377"/>
        <dbReference type="ChEBI" id="CHEBI:15378"/>
        <dbReference type="ChEBI" id="CHEBI:58141"/>
        <dbReference type="ChEBI" id="CHEBI:456216"/>
        <dbReference type="EC" id="3.6.1.41"/>
    </reaction>
</comment>
<evidence type="ECO:0000313" key="10">
    <source>
        <dbReference type="EMBL" id="ALB23641.1"/>
    </source>
</evidence>
<evidence type="ECO:0000259" key="9">
    <source>
        <dbReference type="Pfam" id="PF00149"/>
    </source>
</evidence>
<reference evidence="10 11" key="1">
    <citation type="journal article" date="2014" name="Genome Announc.">
        <title>Comparative Genome Analysis of Two Isolates of the Fish Pathogen Piscirickettsia salmonis from Different Hosts Reveals Major Differences in Virulence-Associated Secretion Systems.</title>
        <authorList>
            <person name="Bohle H."/>
            <person name="Henriquez P."/>
            <person name="Grothusen H."/>
            <person name="Navas E."/>
            <person name="Sandoval A."/>
            <person name="Bustamante F."/>
            <person name="Bustos P."/>
            <person name="Mancilla M."/>
        </authorList>
    </citation>
    <scope>NUCLEOTIDE SEQUENCE [LARGE SCALE GENOMIC DNA]</scope>
    <source>
        <strain evidence="11">B1-32597</strain>
    </source>
</reference>
<proteinExistence type="inferred from homology"/>
<dbReference type="NCBIfam" id="NF001204">
    <property type="entry name" value="PRK00166.1"/>
    <property type="match status" value="1"/>
</dbReference>
<evidence type="ECO:0000256" key="4">
    <source>
        <dbReference type="ARBA" id="ARBA00022801"/>
    </source>
</evidence>
<dbReference type="PIRSF" id="PIRSF000903">
    <property type="entry name" value="B5n-ttraPtase_sm"/>
    <property type="match status" value="1"/>
</dbReference>
<evidence type="ECO:0000256" key="5">
    <source>
        <dbReference type="ARBA" id="ARBA00031248"/>
    </source>
</evidence>
<dbReference type="GO" id="GO:0008803">
    <property type="term" value="F:bis(5'-nucleosyl)-tetraphosphatase (symmetrical) activity"/>
    <property type="evidence" value="ECO:0007669"/>
    <property type="project" value="UniProtKB-EC"/>
</dbReference>
<evidence type="ECO:0000256" key="6">
    <source>
        <dbReference type="ARBA" id="ARBA00032248"/>
    </source>
</evidence>
<feature type="domain" description="Calcineurin-like phosphoesterase" evidence="9">
    <location>
        <begin position="4"/>
        <end position="123"/>
    </location>
</feature>
<sequence length="268" mass="30167">MATYAIGDVQGCYDPLQRLLGKINYDKDQDCLWFAGDLINRGPQSLESLRFIKSVKNSIVVLGNHDLHLLAAFYGHGRKNKKDTLNEVLTAPDSQELIDWLRKQPLIHYSHHFNACMIHAGIAPQWSLQNALHYAGEVHKLLQNNEQCKHVMAGLYGNHPNCWHKDLSGAARVRFIINTLTRTRFVNNKKCLDLKTKGKIHAVAKSLSPWFQHLDSSWSGVDIIFGHWAALEGQSGLGHIHALDTGCVWGGQLTAMRLEDKQRFSVSA</sequence>
<evidence type="ECO:0000256" key="8">
    <source>
        <dbReference type="ARBA" id="ARBA00049417"/>
    </source>
</evidence>
<dbReference type="AlphaFoldDB" id="A0A1L6TE29"/>